<keyword evidence="2" id="KW-0732">Signal</keyword>
<name>A0A7R8VJI4_TIMDO</name>
<organism evidence="3">
    <name type="scientific">Timema douglasi</name>
    <name type="common">Walking stick</name>
    <dbReference type="NCBI Taxonomy" id="61478"/>
    <lineage>
        <taxon>Eukaryota</taxon>
        <taxon>Metazoa</taxon>
        <taxon>Ecdysozoa</taxon>
        <taxon>Arthropoda</taxon>
        <taxon>Hexapoda</taxon>
        <taxon>Insecta</taxon>
        <taxon>Pterygota</taxon>
        <taxon>Neoptera</taxon>
        <taxon>Polyneoptera</taxon>
        <taxon>Phasmatodea</taxon>
        <taxon>Timematodea</taxon>
        <taxon>Timematoidea</taxon>
        <taxon>Timematidae</taxon>
        <taxon>Timema</taxon>
    </lineage>
</organism>
<evidence type="ECO:0000313" key="3">
    <source>
        <dbReference type="EMBL" id="CAD7199718.1"/>
    </source>
</evidence>
<sequence>MHQRTKSPQYVLVILILVLKFYVKRPSATYSSHILLLMQLTYNQNGIYSSPVASLVLTDSSQLTSDSHHLGMYSSPVATLVLTDSSQLTSDSHHFGIYSSTVASLVLTDSSQLTSDSHHLGMYSSPMASLVLTDSSQLTSDSHHLGSPILFFFSGHFLPWPVDIPGVLNSSIPASRLFPSEQGSSSKQQFPTSDLYPPYLLTCHVGVYYSVSVDLKGGQGKGSAGQFGNNAPFRATLAPVCTRVKTSFSACLVLATTVLLSAMSLSGPPVPLLEDKETGELRFDLETGEMNQHPITTDDYCCSFSMHDMETGEFAREQPPTGKKRVFQVPKNVLRPGRSMNRQGKRGLVPILLPTNQEEPVDKCITPLYLILPVLLVIPAWMPIMSLYIFLECCLHAWSHRKSRKFNTPLRYLMENYCSTCLTERSAQKIIKMQDERKIRAINRKLAYCAYVKKMSVVS</sequence>
<reference evidence="3" key="1">
    <citation type="submission" date="2020-11" db="EMBL/GenBank/DDBJ databases">
        <authorList>
            <person name="Tran Van P."/>
        </authorList>
    </citation>
    <scope>NUCLEOTIDE SEQUENCE</scope>
</reference>
<dbReference type="EMBL" id="OA566993">
    <property type="protein sequence ID" value="CAD7199718.1"/>
    <property type="molecule type" value="Genomic_DNA"/>
</dbReference>
<keyword evidence="1" id="KW-1133">Transmembrane helix</keyword>
<evidence type="ECO:0000256" key="2">
    <source>
        <dbReference type="SAM" id="SignalP"/>
    </source>
</evidence>
<gene>
    <name evidence="3" type="ORF">TDIB3V08_LOCUS5964</name>
</gene>
<feature type="chain" id="PRO_5030706292" evidence="2">
    <location>
        <begin position="29"/>
        <end position="459"/>
    </location>
</feature>
<feature type="transmembrane region" description="Helical" evidence="1">
    <location>
        <begin position="368"/>
        <end position="395"/>
    </location>
</feature>
<proteinExistence type="predicted"/>
<dbReference type="AlphaFoldDB" id="A0A7R8VJI4"/>
<keyword evidence="1" id="KW-0472">Membrane</keyword>
<evidence type="ECO:0000256" key="1">
    <source>
        <dbReference type="SAM" id="Phobius"/>
    </source>
</evidence>
<feature type="signal peptide" evidence="2">
    <location>
        <begin position="1"/>
        <end position="28"/>
    </location>
</feature>
<accession>A0A7R8VJI4</accession>
<keyword evidence="1" id="KW-0812">Transmembrane</keyword>
<protein>
    <submittedName>
        <fullName evidence="3">Uncharacterized protein</fullName>
    </submittedName>
</protein>